<accession>A0AA37T922</accession>
<organism evidence="3 4">
    <name type="scientific">Marinibactrum halimedae</name>
    <dbReference type="NCBI Taxonomy" id="1444977"/>
    <lineage>
        <taxon>Bacteria</taxon>
        <taxon>Pseudomonadati</taxon>
        <taxon>Pseudomonadota</taxon>
        <taxon>Gammaproteobacteria</taxon>
        <taxon>Cellvibrionales</taxon>
        <taxon>Cellvibrionaceae</taxon>
        <taxon>Marinibactrum</taxon>
    </lineage>
</organism>
<dbReference type="NCBIfam" id="TIGR01760">
    <property type="entry name" value="tape_meas_TP901"/>
    <property type="match status" value="1"/>
</dbReference>
<evidence type="ECO:0000259" key="2">
    <source>
        <dbReference type="Pfam" id="PF10145"/>
    </source>
</evidence>
<comment type="caution">
    <text evidence="3">The sequence shown here is derived from an EMBL/GenBank/DDBJ whole genome shotgun (WGS) entry which is preliminary data.</text>
</comment>
<name>A0AA37T922_9GAMM</name>
<feature type="transmembrane region" description="Helical" evidence="1">
    <location>
        <begin position="478"/>
        <end position="496"/>
    </location>
</feature>
<feature type="domain" description="Phage tail tape measure protein" evidence="2">
    <location>
        <begin position="88"/>
        <end position="287"/>
    </location>
</feature>
<keyword evidence="1" id="KW-0472">Membrane</keyword>
<reference evidence="3 4" key="1">
    <citation type="journal article" date="2014" name="Int. J. Syst. Evol. Microbiol.">
        <title>Complete genome sequence of Corynebacterium casei LMG S-19264T (=DSM 44701T), isolated from a smear-ripened cheese.</title>
        <authorList>
            <consortium name="US DOE Joint Genome Institute (JGI-PGF)"/>
            <person name="Walter F."/>
            <person name="Albersmeier A."/>
            <person name="Kalinowski J."/>
            <person name="Ruckert C."/>
        </authorList>
    </citation>
    <scope>NUCLEOTIDE SEQUENCE [LARGE SCALE GENOMIC DNA]</scope>
    <source>
        <strain evidence="3 4">NBRC 110095</strain>
    </source>
</reference>
<dbReference type="InterPro" id="IPR010090">
    <property type="entry name" value="Phage_tape_meas"/>
</dbReference>
<evidence type="ECO:0000313" key="3">
    <source>
        <dbReference type="EMBL" id="GLS26156.1"/>
    </source>
</evidence>
<dbReference type="RefSeq" id="WP_232593053.1">
    <property type="nucleotide sequence ID" value="NZ_BSPD01000039.1"/>
</dbReference>
<feature type="transmembrane region" description="Helical" evidence="1">
    <location>
        <begin position="387"/>
        <end position="410"/>
    </location>
</feature>
<keyword evidence="1" id="KW-1133">Transmembrane helix</keyword>
<gene>
    <name evidence="3" type="ORF">GCM10007877_18710</name>
</gene>
<dbReference type="EMBL" id="BSPD01000039">
    <property type="protein sequence ID" value="GLS26156.1"/>
    <property type="molecule type" value="Genomic_DNA"/>
</dbReference>
<dbReference type="Pfam" id="PF10145">
    <property type="entry name" value="PhageMin_Tail"/>
    <property type="match status" value="1"/>
</dbReference>
<keyword evidence="4" id="KW-1185">Reference proteome</keyword>
<evidence type="ECO:0000256" key="1">
    <source>
        <dbReference type="SAM" id="Phobius"/>
    </source>
</evidence>
<dbReference type="Proteomes" id="UP001156870">
    <property type="component" value="Unassembled WGS sequence"/>
</dbReference>
<feature type="transmembrane region" description="Helical" evidence="1">
    <location>
        <begin position="516"/>
        <end position="536"/>
    </location>
</feature>
<protein>
    <submittedName>
        <fullName evidence="3">Phage tail tape measure protein</fullName>
    </submittedName>
</protein>
<sequence>MKHLEELFFTVDLINKSTGGVNEILRDIDRIEKHTKAGMQNIAAGVTGLFSAWYALDGMMTPGRDMANAVREVSALSVNDNALAMLEKDALAFSIQFGESAVDVVRSAYDIQSAISGLQDAELTGLTITGATLAKATKADSATITDYMGTMYGIFKNQANEMGKIQWAEMLAGRTAAAVEMFKTTGSEMSAAFGGLGANAKAMGVSLSEQMAILGTLQSTMSGSESSTHFEALLAGIGRAQKELGLRLTNDNDRMLHITDVLRAIQQSQYSDLEQVSNMNSLSTAFGSDLASSTISLLIDNIDELQGSIERLDSINGMDNALVMAKKQIDPWSRFEAGVTAVSIAFSRALEPSLNPLANSLGDIANTTLRWTQLFPNLTHAIGSGTLSILGLVAAASVFSILMGLVRYTIAGVHTVMLIGKGIHIAYAWGLGLIKSAFIWMRGAALGAMLQMNLWRTSMIAGSAATWLFNAALWANPITWIVAGVLAAVAVVALLIRHWDTLTVGFKIGLAKVQDWFSNFIASIPCSDLFLDWLLFPVTFIKLLQKIPEFIMQFINWFQGLDLLSSLRSQFDGFLQLLDRLPFIDLGINATGNADVQTVLHKAENERIDANQALGLSPSGKYDQPNTNTLQNISTVMNNTTQRGVHVDKLEVNTNQKVDGNTLLDQLLMAGG</sequence>
<keyword evidence="1" id="KW-0812">Transmembrane</keyword>
<proteinExistence type="predicted"/>
<dbReference type="AlphaFoldDB" id="A0AA37T922"/>
<feature type="transmembrane region" description="Helical" evidence="1">
    <location>
        <begin position="422"/>
        <end position="441"/>
    </location>
</feature>
<evidence type="ECO:0000313" key="4">
    <source>
        <dbReference type="Proteomes" id="UP001156870"/>
    </source>
</evidence>